<dbReference type="OrthoDB" id="8693905at2759"/>
<evidence type="ECO:0000256" key="1">
    <source>
        <dbReference type="ARBA" id="ARBA00001946"/>
    </source>
</evidence>
<dbReference type="AlphaFoldDB" id="A0A6P6XUY8"/>
<evidence type="ECO:0000256" key="7">
    <source>
        <dbReference type="ARBA" id="ARBA00022741"/>
    </source>
</evidence>
<dbReference type="InterPro" id="IPR000719">
    <property type="entry name" value="Prot_kinase_dom"/>
</dbReference>
<evidence type="ECO:0000256" key="10">
    <source>
        <dbReference type="PROSITE-ProRule" id="PRU10141"/>
    </source>
</evidence>
<feature type="domain" description="Protein kinase" evidence="12">
    <location>
        <begin position="18"/>
        <end position="282"/>
    </location>
</feature>
<feature type="compositionally biased region" description="Low complexity" evidence="11">
    <location>
        <begin position="762"/>
        <end position="790"/>
    </location>
</feature>
<feature type="compositionally biased region" description="Acidic residues" evidence="11">
    <location>
        <begin position="687"/>
        <end position="696"/>
    </location>
</feature>
<gene>
    <name evidence="15" type="primary">LOC113791221</name>
</gene>
<evidence type="ECO:0000256" key="2">
    <source>
        <dbReference type="ARBA" id="ARBA00008874"/>
    </source>
</evidence>
<evidence type="ECO:0000313" key="14">
    <source>
        <dbReference type="Proteomes" id="UP000515146"/>
    </source>
</evidence>
<evidence type="ECO:0000256" key="4">
    <source>
        <dbReference type="ARBA" id="ARBA00022527"/>
    </source>
</evidence>
<evidence type="ECO:0000259" key="12">
    <source>
        <dbReference type="PROSITE" id="PS50011"/>
    </source>
</evidence>
<dbReference type="RefSeq" id="XP_027196768.1">
    <property type="nucleotide sequence ID" value="XM_027340967.1"/>
</dbReference>
<evidence type="ECO:0000256" key="9">
    <source>
        <dbReference type="ARBA" id="ARBA00022840"/>
    </source>
</evidence>
<keyword evidence="6" id="KW-0808">Transferase</keyword>
<feature type="region of interest" description="Disordered" evidence="11">
    <location>
        <begin position="480"/>
        <end position="511"/>
    </location>
</feature>
<feature type="compositionally biased region" description="Low complexity" evidence="11">
    <location>
        <begin position="485"/>
        <end position="511"/>
    </location>
</feature>
<sequence length="1220" mass="139033">MLCKEEEQQPKINPQEEFDLLHRVGSGTYGDVYKAKRHSTGEIAAVKIIKLEPGDDFSIIQQEIRMMKDCRHPNIVAFFGSYLRRDKLWICMEYCGGGSLQDIYHCTGPLSEEQIAYVIRETLKGLHYLHSVGKIHRDVKGANILLTEGGDVKLADFGVSAQITATISKRKSFIGTPYWMAPEVAAVERKGGYNHQCDIWAIGITAIELAELQPPMFDLHPMRALFLMSKSNFKPPTLKDKARWSQEFHQFNRGRKSLLEIVDEELLNRGHSDSLTAYDQLYSSQQTLPIDSCSSLSASHPPSKICYRNKLLQQQQHHLNSNQFATNFIHHQQNYRQRSESCCRELFSQQQQIDDSSRQRYFNLNQQQQQHHLQANNYPTNLFALKSSGFYGGSSYDLNFTDTTSTNNVVVANNSNKQSIFRGWDRENFFNSIGRDRAARLLFKSSPRYRQQQQQQNYCSSQILDDPEPLVPRPSFVYGGQRVHQQQQQQQQQQFTSQPSPSLIINQQQQQQSSYNNSITTNELYRDIVNVFPKGSPYHLRKNNNHFNLITTKQELSPKQRRSSSRFLSDTIATTSTILGNYNTTAESSSSNMNCQQQQSSSSSSRQRRPLSVNLNDESYLNWSANTIDEILSNVCNDNQRLVKKIVSSRISIDNNNDNDNNDGNNLLNNQQQRRHSKLHNNNDNNDQQEDDDEQNSDNNPPPPPAPPLPENFILPSSNMNLDDDDNNVNNDDDDDSLLSKIPPEVPPRQRRNRNGLKANQNNLITSSSTTTTTTTTTTSISSKSLNNKSNRQSISINNPHNYVNGLPPTPKVHMGACFSKVFNECPLKIHCAANWVHPDTHDQHILLGCDEGIYCLNLNELHDATLDQLFPRRTIWLYVVKNVLMSISGKTSQLYRHDLVQLYSKKNLNFGLPSSVDSMINRIPGKFMPRKFMLASQRVPDTKGCLKCCVGRNSHNGYKYLCSITQNSILLMQWYNPLNKFMQLKTFEHYFPPSKPLYLLEMLISPDMDYPLLCTDVKRTNDPKQFDLTIINLNRNSNAIWFDRDRTLDNDCSSQRSNLALGGGGHSLDFNDLDMDSFGDGTETMVPMNRSNKNALNPICVKQLDSDTILIAYENLVKLVDLNGRLKSSREKPSEFEFDFNIDSIVTSTDSVLAFHTYGMAGRSFINNEIVQDIQDPSRCFKMIGADDQIVILESRPSNSNTPDVPSNLYILTGHENSY</sequence>
<protein>
    <recommendedName>
        <fullName evidence="3">non-specific serine/threonine protein kinase</fullName>
        <ecNumber evidence="3">2.7.11.1</ecNumber>
    </recommendedName>
</protein>
<feature type="compositionally biased region" description="Low complexity" evidence="11">
    <location>
        <begin position="654"/>
        <end position="670"/>
    </location>
</feature>
<dbReference type="PROSITE" id="PS50011">
    <property type="entry name" value="PROTEIN_KINASE_DOM"/>
    <property type="match status" value="1"/>
</dbReference>
<dbReference type="InterPro" id="IPR017441">
    <property type="entry name" value="Protein_kinase_ATP_BS"/>
</dbReference>
<reference evidence="15" key="1">
    <citation type="submission" date="2025-08" db="UniProtKB">
        <authorList>
            <consortium name="RefSeq"/>
        </authorList>
    </citation>
    <scope>IDENTIFICATION</scope>
    <source>
        <strain evidence="15">Airmid</strain>
    </source>
</reference>
<dbReference type="CTD" id="37203"/>
<evidence type="ECO:0000256" key="3">
    <source>
        <dbReference type="ARBA" id="ARBA00012513"/>
    </source>
</evidence>
<name>A0A6P6XUY8_DERPT</name>
<dbReference type="Gene3D" id="1.10.510.10">
    <property type="entry name" value="Transferase(Phosphotransferase) domain 1"/>
    <property type="match status" value="1"/>
</dbReference>
<dbReference type="PANTHER" id="PTHR48012">
    <property type="entry name" value="STERILE20-LIKE KINASE, ISOFORM B-RELATED"/>
    <property type="match status" value="1"/>
</dbReference>
<feature type="compositionally biased region" description="Acidic residues" evidence="11">
    <location>
        <begin position="722"/>
        <end position="737"/>
    </location>
</feature>
<dbReference type="Pfam" id="PF00069">
    <property type="entry name" value="Pkinase"/>
    <property type="match status" value="1"/>
</dbReference>
<keyword evidence="7 10" id="KW-0547">Nucleotide-binding</keyword>
<dbReference type="InParanoid" id="A0A6P6XUY8"/>
<dbReference type="Proteomes" id="UP000515146">
    <property type="component" value="Unplaced"/>
</dbReference>
<evidence type="ECO:0000256" key="5">
    <source>
        <dbReference type="ARBA" id="ARBA00022553"/>
    </source>
</evidence>
<dbReference type="FunFam" id="1.10.510.10:FF:000031">
    <property type="entry name" value="Mitogen-activated protein kinase kinase kinase kinase"/>
    <property type="match status" value="1"/>
</dbReference>
<proteinExistence type="inferred from homology"/>
<comment type="similarity">
    <text evidence="2">Belongs to the protein kinase superfamily. STE Ser/Thr protein kinase family. STE20 subfamily.</text>
</comment>
<evidence type="ECO:0000313" key="15">
    <source>
        <dbReference type="RefSeq" id="XP_027196768.1"/>
    </source>
</evidence>
<dbReference type="SMART" id="SM00220">
    <property type="entry name" value="S_TKc"/>
    <property type="match status" value="1"/>
</dbReference>
<dbReference type="InterPro" id="IPR011009">
    <property type="entry name" value="Kinase-like_dom_sf"/>
</dbReference>
<dbReference type="GO" id="GO:0005524">
    <property type="term" value="F:ATP binding"/>
    <property type="evidence" value="ECO:0007669"/>
    <property type="project" value="UniProtKB-UniRule"/>
</dbReference>
<evidence type="ECO:0000256" key="6">
    <source>
        <dbReference type="ARBA" id="ARBA00022679"/>
    </source>
</evidence>
<accession>A0A6P6XUY8</accession>
<dbReference type="PROSITE" id="PS00107">
    <property type="entry name" value="PROTEIN_KINASE_ATP"/>
    <property type="match status" value="1"/>
</dbReference>
<keyword evidence="9 10" id="KW-0067">ATP-binding</keyword>
<dbReference type="SMART" id="SM00036">
    <property type="entry name" value="CNH"/>
    <property type="match status" value="1"/>
</dbReference>
<dbReference type="SUPFAM" id="SSF56112">
    <property type="entry name" value="Protein kinase-like (PK-like)"/>
    <property type="match status" value="1"/>
</dbReference>
<evidence type="ECO:0000256" key="11">
    <source>
        <dbReference type="SAM" id="MobiDB-lite"/>
    </source>
</evidence>
<dbReference type="EC" id="2.7.11.1" evidence="3"/>
<comment type="cofactor">
    <cofactor evidence="1">
        <name>Mg(2+)</name>
        <dbReference type="ChEBI" id="CHEBI:18420"/>
    </cofactor>
</comment>
<dbReference type="GO" id="GO:0008349">
    <property type="term" value="F:MAP kinase kinase kinase kinase activity"/>
    <property type="evidence" value="ECO:0007669"/>
    <property type="project" value="TreeGrafter"/>
</dbReference>
<dbReference type="CDD" id="cd06613">
    <property type="entry name" value="STKc_MAP4K3_like"/>
    <property type="match status" value="1"/>
</dbReference>
<feature type="compositionally biased region" description="Low complexity" evidence="11">
    <location>
        <begin position="711"/>
        <end position="721"/>
    </location>
</feature>
<dbReference type="Pfam" id="PF00780">
    <property type="entry name" value="CNH"/>
    <property type="match status" value="1"/>
</dbReference>
<evidence type="ECO:0000256" key="8">
    <source>
        <dbReference type="ARBA" id="ARBA00022777"/>
    </source>
</evidence>
<evidence type="ECO:0000259" key="13">
    <source>
        <dbReference type="PROSITE" id="PS50219"/>
    </source>
</evidence>
<dbReference type="FunCoup" id="A0A6P6XUY8">
    <property type="interactions" value="968"/>
</dbReference>
<dbReference type="KEGG" id="dpte:113791221"/>
<feature type="binding site" evidence="10">
    <location>
        <position position="47"/>
    </location>
    <ligand>
        <name>ATP</name>
        <dbReference type="ChEBI" id="CHEBI:30616"/>
    </ligand>
</feature>
<dbReference type="InterPro" id="IPR001180">
    <property type="entry name" value="CNH_dom"/>
</dbReference>
<feature type="compositionally biased region" description="Pro residues" evidence="11">
    <location>
        <begin position="700"/>
        <end position="710"/>
    </location>
</feature>
<dbReference type="InterPro" id="IPR050629">
    <property type="entry name" value="STE20/SPS1-PAK"/>
</dbReference>
<organism evidence="14 15">
    <name type="scientific">Dermatophagoides pteronyssinus</name>
    <name type="common">European house dust mite</name>
    <dbReference type="NCBI Taxonomy" id="6956"/>
    <lineage>
        <taxon>Eukaryota</taxon>
        <taxon>Metazoa</taxon>
        <taxon>Ecdysozoa</taxon>
        <taxon>Arthropoda</taxon>
        <taxon>Chelicerata</taxon>
        <taxon>Arachnida</taxon>
        <taxon>Acari</taxon>
        <taxon>Acariformes</taxon>
        <taxon>Sarcoptiformes</taxon>
        <taxon>Astigmata</taxon>
        <taxon>Psoroptidia</taxon>
        <taxon>Analgoidea</taxon>
        <taxon>Pyroglyphidae</taxon>
        <taxon>Dermatophagoidinae</taxon>
        <taxon>Dermatophagoides</taxon>
    </lineage>
</organism>
<dbReference type="PROSITE" id="PS50219">
    <property type="entry name" value="CNH"/>
    <property type="match status" value="1"/>
</dbReference>
<dbReference type="GO" id="GO:0005737">
    <property type="term" value="C:cytoplasm"/>
    <property type="evidence" value="ECO:0007669"/>
    <property type="project" value="TreeGrafter"/>
</dbReference>
<dbReference type="PANTHER" id="PTHR48012:SF18">
    <property type="entry name" value="HAPPYHOUR, ISOFORM A"/>
    <property type="match status" value="1"/>
</dbReference>
<keyword evidence="14" id="KW-1185">Reference proteome</keyword>
<feature type="region of interest" description="Disordered" evidence="11">
    <location>
        <begin position="583"/>
        <end position="613"/>
    </location>
</feature>
<feature type="compositionally biased region" description="Low complexity" evidence="11">
    <location>
        <begin position="588"/>
        <end position="605"/>
    </location>
</feature>
<keyword evidence="8" id="KW-0418">Kinase</keyword>
<keyword evidence="5" id="KW-0597">Phosphoprotein</keyword>
<feature type="domain" description="CNH" evidence="13">
    <location>
        <begin position="827"/>
        <end position="1190"/>
    </location>
</feature>
<dbReference type="OMA" id="INCSASW"/>
<keyword evidence="4" id="KW-0723">Serine/threonine-protein kinase</keyword>
<feature type="region of interest" description="Disordered" evidence="11">
    <location>
        <begin position="652"/>
        <end position="790"/>
    </location>
</feature>